<organism evidence="3 4">
    <name type="scientific">Lolium multiflorum</name>
    <name type="common">Italian ryegrass</name>
    <name type="synonym">Lolium perenne subsp. multiflorum</name>
    <dbReference type="NCBI Taxonomy" id="4521"/>
    <lineage>
        <taxon>Eukaryota</taxon>
        <taxon>Viridiplantae</taxon>
        <taxon>Streptophyta</taxon>
        <taxon>Embryophyta</taxon>
        <taxon>Tracheophyta</taxon>
        <taxon>Spermatophyta</taxon>
        <taxon>Magnoliopsida</taxon>
        <taxon>Liliopsida</taxon>
        <taxon>Poales</taxon>
        <taxon>Poaceae</taxon>
        <taxon>BOP clade</taxon>
        <taxon>Pooideae</taxon>
        <taxon>Poodae</taxon>
        <taxon>Poeae</taxon>
        <taxon>Poeae Chloroplast Group 2 (Poeae type)</taxon>
        <taxon>Loliodinae</taxon>
        <taxon>Loliinae</taxon>
        <taxon>Lolium</taxon>
    </lineage>
</organism>
<dbReference type="PANTHER" id="PTHR44137">
    <property type="entry name" value="BNAC03G44070D PROTEIN"/>
    <property type="match status" value="1"/>
</dbReference>
<keyword evidence="4" id="KW-1185">Reference proteome</keyword>
<dbReference type="Proteomes" id="UP001231189">
    <property type="component" value="Unassembled WGS sequence"/>
</dbReference>
<dbReference type="InterPro" id="IPR001623">
    <property type="entry name" value="DnaJ_domain"/>
</dbReference>
<comment type="caution">
    <text evidence="3">The sequence shown here is derived from an EMBL/GenBank/DDBJ whole genome shotgun (WGS) entry which is preliminary data.</text>
</comment>
<evidence type="ECO:0000313" key="3">
    <source>
        <dbReference type="EMBL" id="KAK1642551.1"/>
    </source>
</evidence>
<dbReference type="InterPro" id="IPR036869">
    <property type="entry name" value="J_dom_sf"/>
</dbReference>
<name>A0AAD8RZW9_LOLMU</name>
<dbReference type="CDD" id="cd06257">
    <property type="entry name" value="DnaJ"/>
    <property type="match status" value="1"/>
</dbReference>
<gene>
    <name evidence="3" type="ORF">QYE76_060356</name>
</gene>
<dbReference type="SMART" id="SM00271">
    <property type="entry name" value="DnaJ"/>
    <property type="match status" value="1"/>
</dbReference>
<dbReference type="GO" id="GO:0005783">
    <property type="term" value="C:endoplasmic reticulum"/>
    <property type="evidence" value="ECO:0007669"/>
    <property type="project" value="UniProtKB-ARBA"/>
</dbReference>
<dbReference type="Pfam" id="PF00226">
    <property type="entry name" value="DnaJ"/>
    <property type="match status" value="1"/>
</dbReference>
<dbReference type="PROSITE" id="PS50076">
    <property type="entry name" value="DNAJ_2"/>
    <property type="match status" value="1"/>
</dbReference>
<evidence type="ECO:0000256" key="1">
    <source>
        <dbReference type="SAM" id="MobiDB-lite"/>
    </source>
</evidence>
<proteinExistence type="predicted"/>
<feature type="domain" description="J" evidence="2">
    <location>
        <begin position="74"/>
        <end position="131"/>
    </location>
</feature>
<dbReference type="AlphaFoldDB" id="A0AAD8RZW9"/>
<evidence type="ECO:0000313" key="4">
    <source>
        <dbReference type="Proteomes" id="UP001231189"/>
    </source>
</evidence>
<accession>A0AAD8RZW9</accession>
<evidence type="ECO:0000259" key="2">
    <source>
        <dbReference type="PROSITE" id="PS50076"/>
    </source>
</evidence>
<dbReference type="EMBL" id="JAUUTY010000004">
    <property type="protein sequence ID" value="KAK1642551.1"/>
    <property type="molecule type" value="Genomic_DNA"/>
</dbReference>
<dbReference type="Gene3D" id="1.10.287.110">
    <property type="entry name" value="DnaJ domain"/>
    <property type="match status" value="1"/>
</dbReference>
<dbReference type="PANTHER" id="PTHR44137:SF16">
    <property type="entry name" value="OS03G0837400 PROTEIN"/>
    <property type="match status" value="1"/>
</dbReference>
<reference evidence="3" key="1">
    <citation type="submission" date="2023-07" db="EMBL/GenBank/DDBJ databases">
        <title>A chromosome-level genome assembly of Lolium multiflorum.</title>
        <authorList>
            <person name="Chen Y."/>
            <person name="Copetti D."/>
            <person name="Kolliker R."/>
            <person name="Studer B."/>
        </authorList>
    </citation>
    <scope>NUCLEOTIDE SEQUENCE</scope>
    <source>
        <strain evidence="3">02402/16</strain>
        <tissue evidence="3">Leaf</tissue>
    </source>
</reference>
<sequence>MATGARSGNKAREAKPEKLQSLAEERFLAGDVAGALRVAQDAKALCRMPVPSSLAHALAAYEVHAAASGSGSRNWYAVLGLACRGLTREDIKRRYRRLCLVLHPDKNRSAAADGAFKLLQDAWAALSARHPPAPPPSADQKPSNHSRPPPAAAAPTEAAEKRRASPPAASDRPYSRKPRREARTFRSAYCARCYHEFRAPADEDEVEYCGRCQEWLRNPRRRAPADADADVETPRQGGYRSFLSPGECSVPRCRGQYVPCMLAVDMWKLRCRLCGHEPGGPPMGRDDLFDMYTKVGSNRFTGGAYSFLIKESFIAGGMAEIVR</sequence>
<feature type="region of interest" description="Disordered" evidence="1">
    <location>
        <begin position="128"/>
        <end position="180"/>
    </location>
</feature>
<protein>
    <recommendedName>
        <fullName evidence="2">J domain-containing protein</fullName>
    </recommendedName>
</protein>
<dbReference type="SUPFAM" id="SSF46565">
    <property type="entry name" value="Chaperone J-domain"/>
    <property type="match status" value="1"/>
</dbReference>